<gene>
    <name evidence="8" type="ORF">FSC90_02725</name>
</gene>
<dbReference type="SUPFAM" id="SSF50176">
    <property type="entry name" value="N-terminal domains of the minor coat protein g3p"/>
    <property type="match status" value="1"/>
</dbReference>
<feature type="domain" description="Attachment protein G3P N-terminal" evidence="7">
    <location>
        <begin position="137"/>
        <end position="177"/>
    </location>
</feature>
<feature type="compositionally biased region" description="Basic and acidic residues" evidence="4">
    <location>
        <begin position="252"/>
        <end position="263"/>
    </location>
</feature>
<accession>A0A5Y6EM66</accession>
<feature type="transmembrane region" description="Helical" evidence="5">
    <location>
        <begin position="372"/>
        <end position="393"/>
    </location>
</feature>
<evidence type="ECO:0000256" key="2">
    <source>
        <dbReference type="ARBA" id="ARBA00022870"/>
    </source>
</evidence>
<proteinExistence type="predicted"/>
<comment type="subcellular location">
    <subcellularLocation>
        <location evidence="1">Host membrane</location>
        <topology evidence="1">Single-pass membrane protein</topology>
    </subcellularLocation>
</comment>
<evidence type="ECO:0000256" key="4">
    <source>
        <dbReference type="SAM" id="MobiDB-lite"/>
    </source>
</evidence>
<reference evidence="8" key="1">
    <citation type="submission" date="2019-08" db="EMBL/GenBank/DDBJ databases">
        <authorList>
            <consortium name="PulseNet: The National Subtyping Network for Foodborne Disease Surveillance"/>
            <person name="Tarr C.L."/>
            <person name="Trees E."/>
            <person name="Katz L.S."/>
            <person name="Carleton-Romer H.A."/>
            <person name="Stroika S."/>
            <person name="Kucerova Z."/>
            <person name="Roache K.F."/>
            <person name="Sabol A.L."/>
            <person name="Besser J."/>
            <person name="Gerner-Smidt P."/>
        </authorList>
    </citation>
    <scope>NUCLEOTIDE SEQUENCE</scope>
    <source>
        <strain evidence="8">PNUSAS086686</strain>
    </source>
</reference>
<evidence type="ECO:0000256" key="5">
    <source>
        <dbReference type="SAM" id="Phobius"/>
    </source>
</evidence>
<keyword evidence="5" id="KW-0812">Transmembrane</keyword>
<sequence length="397" mass="43170">MKREILILSAILISFSSHADSWESITKSTYQDSAMSKEKRVNNPDGSYLKSVYYIDSAMQLAACEGAKKSAESVFEQMIPLYEDTWPNSKFRLVFDGDCKYDGTPAEKDVRWFLKASVVGDMQRLIKDENPSEPTPEEICAAKSPEEGVFNNVYSNDGNRYIYYNGCEYEATGVIVCQGDGAVCAATWKPTGTVADPSDKPSSPAGDDGDTGGGDTGGSGSGGSHLSKGDIQSAIEDASPKIATDIHDKLTEKDTSADDKKQADQQTQNNINRLDDSINNLARGAGNFADPNNDVGHYGEGDSDLDLAISQAKNKFGIDKDSHGASWDVFLNNDSIRPSIPTGNGCSDFIMFSGTVYQLEIGCDKLGDIKSMLSWVMYCLTFWYVFSSITSLLRKGE</sequence>
<evidence type="ECO:0000256" key="3">
    <source>
        <dbReference type="ARBA" id="ARBA00022989"/>
    </source>
</evidence>
<dbReference type="Pfam" id="PF21443">
    <property type="entry name" value="G3P_pilus-bind"/>
    <property type="match status" value="1"/>
</dbReference>
<evidence type="ECO:0000259" key="7">
    <source>
        <dbReference type="Pfam" id="PF05357"/>
    </source>
</evidence>
<evidence type="ECO:0000256" key="1">
    <source>
        <dbReference type="ARBA" id="ARBA00004379"/>
    </source>
</evidence>
<feature type="region of interest" description="Disordered" evidence="4">
    <location>
        <begin position="252"/>
        <end position="274"/>
    </location>
</feature>
<dbReference type="GO" id="GO:0033644">
    <property type="term" value="C:host cell membrane"/>
    <property type="evidence" value="ECO:0007669"/>
    <property type="project" value="UniProtKB-SubCell"/>
</dbReference>
<evidence type="ECO:0000256" key="6">
    <source>
        <dbReference type="SAM" id="SignalP"/>
    </source>
</evidence>
<keyword evidence="5" id="KW-0472">Membrane</keyword>
<feature type="signal peptide" evidence="6">
    <location>
        <begin position="1"/>
        <end position="19"/>
    </location>
</feature>
<dbReference type="InterPro" id="IPR008021">
    <property type="entry name" value="Attachment_G3P_N"/>
</dbReference>
<comment type="caution">
    <text evidence="8">The sequence shown here is derived from an EMBL/GenBank/DDBJ whole genome shotgun (WGS) entry which is preliminary data.</text>
</comment>
<dbReference type="Gene3D" id="2.30.27.10">
    <property type="entry name" value="Phage FD Coat Protein,Membrane penetration domain"/>
    <property type="match status" value="1"/>
</dbReference>
<dbReference type="AlphaFoldDB" id="A0A5Y6EM66"/>
<dbReference type="EMBL" id="AAJCRC010000004">
    <property type="protein sequence ID" value="ECK6658740.1"/>
    <property type="molecule type" value="Genomic_DNA"/>
</dbReference>
<dbReference type="Gene3D" id="3.30.110.160">
    <property type="match status" value="1"/>
</dbReference>
<keyword evidence="6" id="KW-0732">Signal</keyword>
<keyword evidence="2" id="KW-1043">Host membrane</keyword>
<dbReference type="Pfam" id="PF05357">
    <property type="entry name" value="Phage_Coat_A"/>
    <property type="match status" value="1"/>
</dbReference>
<feature type="region of interest" description="Disordered" evidence="4">
    <location>
        <begin position="192"/>
        <end position="229"/>
    </location>
</feature>
<dbReference type="InterPro" id="IPR036200">
    <property type="entry name" value="Attachment_G3P_N_sf"/>
</dbReference>
<keyword evidence="3 5" id="KW-1133">Transmembrane helix</keyword>
<protein>
    <submittedName>
        <fullName evidence="8">Attachment protein</fullName>
    </submittedName>
</protein>
<feature type="chain" id="PRO_5026135164" evidence="6">
    <location>
        <begin position="20"/>
        <end position="397"/>
    </location>
</feature>
<organism evidence="8">
    <name type="scientific">Salmonella enterica</name>
    <name type="common">Salmonella choleraesuis</name>
    <dbReference type="NCBI Taxonomy" id="28901"/>
    <lineage>
        <taxon>Bacteria</taxon>
        <taxon>Pseudomonadati</taxon>
        <taxon>Pseudomonadota</taxon>
        <taxon>Gammaproteobacteria</taxon>
        <taxon>Enterobacterales</taxon>
        <taxon>Enterobacteriaceae</taxon>
        <taxon>Salmonella</taxon>
    </lineage>
</organism>
<feature type="compositionally biased region" description="Gly residues" evidence="4">
    <location>
        <begin position="211"/>
        <end position="223"/>
    </location>
</feature>
<evidence type="ECO:0000313" key="8">
    <source>
        <dbReference type="EMBL" id="ECK6658740.1"/>
    </source>
</evidence>
<name>A0A5Y6EM66_SALER</name>